<comment type="similarity">
    <text evidence="2">Belongs to the KptA/TPT1 family.</text>
</comment>
<sequence>MDCHPRGRGRGRGGRGNRNEEVRVTMIGHFRGLLTIFTQTLISGEQVTDLNSSEGAGELGSGVRSFSLLFGVESRDVRLSKSLSYALRHGANKMGLQMNSDGFVFVEELLAHQQFRSFSLEDVERVVATNDKQRFKLCNHPEDGRLQIRANQGHSVKVSLDQTSCKDYSRKIDLKIGHGHWSIWLTQVYIYFDKCCYIMCIIQVTDLELRAVALDDPDYPREAVHGSYMKHWPSIRSQGISRMNRTHIHLAPGLPGEGGVISDGIQFFWSENGVLLTPGDAAGMLAPCYFSQAQRLKPSPCEIELH</sequence>
<dbReference type="Proteomes" id="UP000472262">
    <property type="component" value="Unassembled WGS sequence"/>
</dbReference>
<dbReference type="InParanoid" id="A0A672QZV9"/>
<feature type="compositionally biased region" description="Basic residues" evidence="7">
    <location>
        <begin position="1"/>
        <end position="15"/>
    </location>
</feature>
<dbReference type="PANTHER" id="PTHR12684:SF2">
    <property type="entry name" value="TRNA 2'-PHOSPHOTRANSFERASE 1"/>
    <property type="match status" value="1"/>
</dbReference>
<dbReference type="Gene3D" id="3.20.170.30">
    <property type="match status" value="1"/>
</dbReference>
<accession>A0A672QZV9</accession>
<comment type="function">
    <text evidence="1">Catalyzes the last step of tRNA splicing, the transfer of the splice junction 2'-phosphate from ligated tRNA to NAD to produce ADP-ribose 1''-2'' cyclic phosphate.</text>
</comment>
<gene>
    <name evidence="8" type="primary">LOC107587087</name>
</gene>
<name>A0A672QZV9_SINGR</name>
<keyword evidence="9" id="KW-1185">Reference proteome</keyword>
<evidence type="ECO:0000256" key="3">
    <source>
        <dbReference type="ARBA" id="ARBA00012007"/>
    </source>
</evidence>
<evidence type="ECO:0000313" key="9">
    <source>
        <dbReference type="Proteomes" id="UP000472262"/>
    </source>
</evidence>
<dbReference type="GO" id="GO:0006388">
    <property type="term" value="P:tRNA splicing, via endonucleolytic cleavage and ligation"/>
    <property type="evidence" value="ECO:0007669"/>
    <property type="project" value="TreeGrafter"/>
</dbReference>
<protein>
    <recommendedName>
        <fullName evidence="3">2'-phosphotransferase</fullName>
        <ecNumber evidence="3">2.7.1.160</ecNumber>
    </recommendedName>
</protein>
<organism evidence="8 9">
    <name type="scientific">Sinocyclocheilus grahami</name>
    <name type="common">Dianchi golden-line fish</name>
    <name type="synonym">Barbus grahami</name>
    <dbReference type="NCBI Taxonomy" id="75366"/>
    <lineage>
        <taxon>Eukaryota</taxon>
        <taxon>Metazoa</taxon>
        <taxon>Chordata</taxon>
        <taxon>Craniata</taxon>
        <taxon>Vertebrata</taxon>
        <taxon>Euteleostomi</taxon>
        <taxon>Actinopterygii</taxon>
        <taxon>Neopterygii</taxon>
        <taxon>Teleostei</taxon>
        <taxon>Ostariophysi</taxon>
        <taxon>Cypriniformes</taxon>
        <taxon>Cyprinidae</taxon>
        <taxon>Cyprininae</taxon>
        <taxon>Sinocyclocheilus</taxon>
    </lineage>
</organism>
<proteinExistence type="inferred from homology"/>
<dbReference type="EC" id="2.7.1.160" evidence="3"/>
<dbReference type="OMA" id="DNECKEC"/>
<evidence type="ECO:0000256" key="7">
    <source>
        <dbReference type="SAM" id="MobiDB-lite"/>
    </source>
</evidence>
<evidence type="ECO:0000256" key="2">
    <source>
        <dbReference type="ARBA" id="ARBA00009836"/>
    </source>
</evidence>
<evidence type="ECO:0000256" key="1">
    <source>
        <dbReference type="ARBA" id="ARBA00003343"/>
    </source>
</evidence>
<dbReference type="InterPro" id="IPR042081">
    <property type="entry name" value="RNA_2'-PTrans_C"/>
</dbReference>
<reference evidence="8" key="1">
    <citation type="submission" date="2025-08" db="UniProtKB">
        <authorList>
            <consortium name="Ensembl"/>
        </authorList>
    </citation>
    <scope>IDENTIFICATION</scope>
</reference>
<evidence type="ECO:0000313" key="8">
    <source>
        <dbReference type="Ensembl" id="ENSSGRP00000081951.1"/>
    </source>
</evidence>
<dbReference type="PANTHER" id="PTHR12684">
    <property type="entry name" value="PUTATIVE PHOSPHOTRANSFERASE"/>
    <property type="match status" value="1"/>
</dbReference>
<dbReference type="GO" id="GO:0000215">
    <property type="term" value="F:tRNA 2'-phosphotransferase activity"/>
    <property type="evidence" value="ECO:0007669"/>
    <property type="project" value="UniProtKB-EC"/>
</dbReference>
<dbReference type="InterPro" id="IPR002745">
    <property type="entry name" value="Ptrans_KptA/Tpt1"/>
</dbReference>
<dbReference type="SUPFAM" id="SSF56399">
    <property type="entry name" value="ADP-ribosylation"/>
    <property type="match status" value="2"/>
</dbReference>
<dbReference type="AlphaFoldDB" id="A0A672QZV9"/>
<keyword evidence="5" id="KW-0520">NAD</keyword>
<feature type="region of interest" description="Disordered" evidence="7">
    <location>
        <begin position="1"/>
        <end position="20"/>
    </location>
</feature>
<evidence type="ECO:0000256" key="4">
    <source>
        <dbReference type="ARBA" id="ARBA00022679"/>
    </source>
</evidence>
<dbReference type="Ensembl" id="ENSSGRT00000087267.1">
    <property type="protein sequence ID" value="ENSSGRP00000081951.1"/>
    <property type="gene ID" value="ENSSGRG00000041461.1"/>
</dbReference>
<dbReference type="Pfam" id="PF01885">
    <property type="entry name" value="PTS_2-RNA"/>
    <property type="match status" value="2"/>
</dbReference>
<evidence type="ECO:0000256" key="5">
    <source>
        <dbReference type="ARBA" id="ARBA00023027"/>
    </source>
</evidence>
<reference evidence="8" key="2">
    <citation type="submission" date="2025-09" db="UniProtKB">
        <authorList>
            <consortium name="Ensembl"/>
        </authorList>
    </citation>
    <scope>IDENTIFICATION</scope>
</reference>
<dbReference type="InterPro" id="IPR042080">
    <property type="entry name" value="RNA_2'-PTrans_N"/>
</dbReference>
<dbReference type="Gene3D" id="1.10.10.970">
    <property type="entry name" value="RNA 2'-phosphotransferase, Tpt1/KptA family, N-terminal domain"/>
    <property type="match status" value="1"/>
</dbReference>
<comment type="catalytic activity">
    <reaction evidence="6">
        <text>2'-phospho-[ligated tRNA] + NAD(+) = mature tRNA + ADP-alpha-D-ribose 1'',2''-cyclic phosphate + nicotinamide</text>
        <dbReference type="Rhea" id="RHEA:23324"/>
        <dbReference type="Rhea" id="RHEA-COMP:11106"/>
        <dbReference type="Rhea" id="RHEA-COMP:11107"/>
        <dbReference type="ChEBI" id="CHEBI:17154"/>
        <dbReference type="ChEBI" id="CHEBI:57540"/>
        <dbReference type="ChEBI" id="CHEBI:76596"/>
        <dbReference type="ChEBI" id="CHEBI:82883"/>
        <dbReference type="ChEBI" id="CHEBI:85027"/>
        <dbReference type="EC" id="2.7.1.160"/>
    </reaction>
</comment>
<evidence type="ECO:0000256" key="6">
    <source>
        <dbReference type="ARBA" id="ARBA00047949"/>
    </source>
</evidence>
<keyword evidence="4" id="KW-0808">Transferase</keyword>